<dbReference type="EMBL" id="LN890656">
    <property type="protein sequence ID" value="CUS06221.1"/>
    <property type="molecule type" value="Genomic_DNA"/>
</dbReference>
<dbReference type="NCBIfam" id="TIGR02243">
    <property type="entry name" value="putative baseplate assembly protein"/>
    <property type="match status" value="1"/>
</dbReference>
<accession>A0A160T707</accession>
<evidence type="ECO:0000313" key="1">
    <source>
        <dbReference type="EMBL" id="CUS06221.1"/>
    </source>
</evidence>
<reference evidence="1" key="1">
    <citation type="submission" date="2016-01" db="EMBL/GenBank/DDBJ databases">
        <authorList>
            <person name="Mcilroy J.S."/>
            <person name="Karst M S."/>
            <person name="Albertsen M."/>
        </authorList>
    </citation>
    <scope>NUCLEOTIDE SEQUENCE</scope>
    <source>
        <strain evidence="1">Cfx-K</strain>
    </source>
</reference>
<protein>
    <submittedName>
        <fullName evidence="1">Uncharacterized protein</fullName>
    </submittedName>
</protein>
<dbReference type="OrthoDB" id="9027184at2"/>
<dbReference type="KEGG" id="pbf:CFX0092_B0687"/>
<dbReference type="RefSeq" id="WP_095045526.1">
    <property type="nucleotide sequence ID" value="NZ_LN890656.1"/>
</dbReference>
<proteinExistence type="predicted"/>
<dbReference type="Proteomes" id="UP000215027">
    <property type="component" value="Chromosome II"/>
</dbReference>
<gene>
    <name evidence="1" type="ORF">CFX0092_B0687</name>
</gene>
<keyword evidence="2" id="KW-1185">Reference proteome</keyword>
<sequence>MPLEMPNLDDRTAEQIYLAARERIPLYVPEWTDYNESDPGIALLQLFAWLTESMLYQMNRVPERMYLKFLHLLNMELRPAEPATVHLTMTPAAGATAITSLPQRARVALPSAEGDEVIFETLTGLDVIPLPLAHVLVFDGVAFETWTPANTEGQSKWRPFGWTAQTGAALYLGFTPPTGPARPPRLFPQTMRWRVFRPPTKEATPPERAEGDLPPAVAPPVTLVWEYRPPGSARWQTLTTFSDETAAFTQEGYIEVEGPAEAAAFDVHDVADPHVWLRCRLVAGGYPVGRVPEIAFLRPNAVAAENLATVRDEILGDSDGEPDQSFTLRRRPVRRETLTLRVRLPDDSDPGDEWTRVDDFLASGRESRHYTLNPTAGVIRFGDGERGRIPPAGREIVATHYRYGGGRAGNVAAGDGALLASAAGIEAVRNERGAVGGRDEEPLEELKERAPAKLRSRNRAVSAEDYTELARQAGGVARAQAFGLMHPGHPDVAVPGAVTVIIVPDHDDNPPRPSPDLKRRVAQFLHPYRLLTTELYVDEPGYRPVSIAATIRADAYAAPGTVERAVDEALKKFLDPKKWVFGGDLYPTAFYNVILDVANVRAVDRLTVTVDGQSRDSLTDAVSLRRHELVYSAGHAIRVLPYEDR</sequence>
<name>A0A160T707_9CHLR</name>
<evidence type="ECO:0000313" key="2">
    <source>
        <dbReference type="Proteomes" id="UP000215027"/>
    </source>
</evidence>
<dbReference type="InterPro" id="IPR011749">
    <property type="entry name" value="CHP02243"/>
</dbReference>
<organism evidence="1 2">
    <name type="scientific">Candidatus Promineifilum breve</name>
    <dbReference type="NCBI Taxonomy" id="1806508"/>
    <lineage>
        <taxon>Bacteria</taxon>
        <taxon>Bacillati</taxon>
        <taxon>Chloroflexota</taxon>
        <taxon>Ardenticatenia</taxon>
        <taxon>Candidatus Promineifilales</taxon>
        <taxon>Candidatus Promineifilaceae</taxon>
        <taxon>Candidatus Promineifilum</taxon>
    </lineage>
</organism>
<dbReference type="AlphaFoldDB" id="A0A160T707"/>